<sequence>MSSTSFDFSTHSHRRYNPLTRSWVLCSPHRTQRPWQGHRESQPIHKTPTYDPRCFLCPGNERANGEHNPLYTDTFSFPNDFSAVRQQQPALPMTQWTLEDDGDQDDLLRVEGVRGECHVICFSPQHNLTMAEMHVEQVGHVVDAWIALYKEMHNKEHVRHVQIFENKGQAMGCSNPHPHGQAWCTEQIPQEVQTELDSMRIYRDTHDGRCLLCQYMQKEVTSRTRLVIENDSFVCVVPFWAVWPFETLVFPKTHISRLSDLTPSLRHDLADILRRITCRYDNLFECSFPYSMGIHQSPIRSNDDDHYYAHLHIHFYPPLLRSATVRKFLVGYEMLGEPQRDLTPEQAAERLRACSEVHYKHRQVNGYTNGVMDTACR</sequence>
<evidence type="ECO:0000313" key="19">
    <source>
        <dbReference type="EMBL" id="CDS09361.1"/>
    </source>
</evidence>
<dbReference type="PANTHER" id="PTHR11943:SF1">
    <property type="entry name" value="GALACTOSE-1-PHOSPHATE URIDYLYLTRANSFERASE"/>
    <property type="match status" value="1"/>
</dbReference>
<evidence type="ECO:0000256" key="12">
    <source>
        <dbReference type="PIRSR" id="PIRSR000808-1"/>
    </source>
</evidence>
<evidence type="ECO:0000256" key="14">
    <source>
        <dbReference type="PIRSR" id="PIRSR000808-3"/>
    </source>
</evidence>
<keyword evidence="9 14" id="KW-0862">Zinc</keyword>
<evidence type="ECO:0000256" key="10">
    <source>
        <dbReference type="ARBA" id="ARBA00023144"/>
    </source>
</evidence>
<feature type="binding site" description="in other chain" evidence="13">
    <location>
        <position position="166"/>
    </location>
    <ligand>
        <name>UDP-alpha-D-glucose</name>
        <dbReference type="ChEBI" id="CHEBI:58885"/>
        <note>ligand shared between dimeric partners</note>
    </ligand>
</feature>
<comment type="catalytic activity">
    <reaction evidence="1 16">
        <text>alpha-D-galactose 1-phosphate + UDP-alpha-D-glucose = alpha-D-glucose 1-phosphate + UDP-alpha-D-galactose</text>
        <dbReference type="Rhea" id="RHEA:13989"/>
        <dbReference type="ChEBI" id="CHEBI:58336"/>
        <dbReference type="ChEBI" id="CHEBI:58601"/>
        <dbReference type="ChEBI" id="CHEBI:58885"/>
        <dbReference type="ChEBI" id="CHEBI:66914"/>
        <dbReference type="EC" id="2.7.7.12"/>
    </reaction>
</comment>
<dbReference type="EMBL" id="LK023331">
    <property type="protein sequence ID" value="CDS09361.1"/>
    <property type="molecule type" value="Genomic_DNA"/>
</dbReference>
<dbReference type="Pfam" id="PF01087">
    <property type="entry name" value="GalP_UDP_transf"/>
    <property type="match status" value="1"/>
</dbReference>
<feature type="binding site" evidence="14">
    <location>
        <position position="54"/>
    </location>
    <ligand>
        <name>Zn(2+)</name>
        <dbReference type="ChEBI" id="CHEBI:29105"/>
    </ligand>
</feature>
<feature type="binding site" description="in other chain" evidence="13">
    <location>
        <position position="63"/>
    </location>
    <ligand>
        <name>UDP-alpha-D-glucose</name>
        <dbReference type="ChEBI" id="CHEBI:58885"/>
        <note>ligand shared between dimeric partners</note>
    </ligand>
</feature>
<feature type="binding site" description="in other chain" evidence="13">
    <location>
        <begin position="172"/>
        <end position="174"/>
    </location>
    <ligand>
        <name>UDP-alpha-D-glucose</name>
        <dbReference type="ChEBI" id="CHEBI:58885"/>
        <note>ligand shared between dimeric partners</note>
    </ligand>
</feature>
<feature type="binding site" evidence="13">
    <location>
        <begin position="332"/>
        <end position="333"/>
    </location>
    <ligand>
        <name>UDP-alpha-D-glucose</name>
        <dbReference type="ChEBI" id="CHEBI:58885"/>
        <note>ligand shared between dimeric partners</note>
    </ligand>
</feature>
<evidence type="ECO:0000256" key="13">
    <source>
        <dbReference type="PIRSR" id="PIRSR000808-2"/>
    </source>
</evidence>
<dbReference type="Pfam" id="PF02744">
    <property type="entry name" value="GalP_UDP_tr_C"/>
    <property type="match status" value="1"/>
</dbReference>
<evidence type="ECO:0000256" key="16">
    <source>
        <dbReference type="RuleBase" id="RU000506"/>
    </source>
</evidence>
<feature type="binding site" evidence="15">
    <location>
        <position position="295"/>
    </location>
    <ligand>
        <name>Fe cation</name>
        <dbReference type="ChEBI" id="CHEBI:24875"/>
    </ligand>
</feature>
<dbReference type="FunFam" id="3.30.428.10:FF:000001">
    <property type="entry name" value="Galactose-1-phosphate uridylyltransferase"/>
    <property type="match status" value="1"/>
</dbReference>
<dbReference type="InterPro" id="IPR019779">
    <property type="entry name" value="GalP_UDPtransf1_His-AS"/>
</dbReference>
<evidence type="ECO:0000259" key="18">
    <source>
        <dbReference type="Pfam" id="PF02744"/>
    </source>
</evidence>
<dbReference type="PANTHER" id="PTHR11943">
    <property type="entry name" value="GALACTOSE-1-PHOSPHATE URIDYLYLTRANSFERASE"/>
    <property type="match status" value="1"/>
</dbReference>
<feature type="binding site" description="in other chain" evidence="13">
    <location>
        <position position="339"/>
    </location>
    <ligand>
        <name>UDP-alpha-D-glucose</name>
        <dbReference type="ChEBI" id="CHEBI:58885"/>
        <note>ligand shared between dimeric partners</note>
    </ligand>
</feature>
<feature type="binding site" description="in other chain" evidence="13">
    <location>
        <begin position="79"/>
        <end position="80"/>
    </location>
    <ligand>
        <name>UDP-alpha-D-glucose</name>
        <dbReference type="ChEBI" id="CHEBI:58885"/>
        <note>ligand shared between dimeric partners</note>
    </ligand>
</feature>
<dbReference type="InterPro" id="IPR001937">
    <property type="entry name" value="GalP_UDPtransf1"/>
</dbReference>
<feature type="binding site" evidence="14">
    <location>
        <position position="177"/>
    </location>
    <ligand>
        <name>Zn(2+)</name>
        <dbReference type="ChEBI" id="CHEBI:29105"/>
    </ligand>
</feature>
<evidence type="ECO:0000256" key="5">
    <source>
        <dbReference type="ARBA" id="ARBA00016340"/>
    </source>
</evidence>
<feature type="binding site" evidence="15">
    <location>
        <position position="314"/>
    </location>
    <ligand>
        <name>Fe cation</name>
        <dbReference type="ChEBI" id="CHEBI:24875"/>
    </ligand>
</feature>
<keyword evidence="10 16" id="KW-0299">Galactose metabolism</keyword>
<dbReference type="CDD" id="cd00608">
    <property type="entry name" value="GalT"/>
    <property type="match status" value="1"/>
</dbReference>
<dbReference type="GO" id="GO:0005737">
    <property type="term" value="C:cytoplasm"/>
    <property type="evidence" value="ECO:0007669"/>
    <property type="project" value="TreeGrafter"/>
</dbReference>
<evidence type="ECO:0000259" key="17">
    <source>
        <dbReference type="Pfam" id="PF01087"/>
    </source>
</evidence>
<reference evidence="19" key="1">
    <citation type="journal article" date="2014" name="Genome Announc.">
        <title>De novo whole-genome sequence and genome annotation of Lichtheimia ramosa.</title>
        <authorList>
            <person name="Linde J."/>
            <person name="Schwartze V."/>
            <person name="Binder U."/>
            <person name="Lass-Florl C."/>
            <person name="Voigt K."/>
            <person name="Horn F."/>
        </authorList>
    </citation>
    <scope>NUCLEOTIDE SEQUENCE</scope>
    <source>
        <strain evidence="19">JMRC FSU:6197</strain>
    </source>
</reference>
<name>A0A077WP37_9FUNG</name>
<feature type="binding site" evidence="14">
    <location>
        <position position="57"/>
    </location>
    <ligand>
        <name>Zn(2+)</name>
        <dbReference type="ChEBI" id="CHEBI:29105"/>
    </ligand>
</feature>
<dbReference type="InterPro" id="IPR036265">
    <property type="entry name" value="HIT-like_sf"/>
</dbReference>
<evidence type="ECO:0000256" key="7">
    <source>
        <dbReference type="ARBA" id="ARBA00022695"/>
    </source>
</evidence>
<feature type="binding site" description="in other chain" evidence="13">
    <location>
        <position position="181"/>
    </location>
    <ligand>
        <name>UDP-alpha-D-glucose</name>
        <dbReference type="ChEBI" id="CHEBI:58885"/>
        <note>ligand shared between dimeric partners</note>
    </ligand>
</feature>
<organism evidence="19">
    <name type="scientific">Lichtheimia ramosa</name>
    <dbReference type="NCBI Taxonomy" id="688394"/>
    <lineage>
        <taxon>Eukaryota</taxon>
        <taxon>Fungi</taxon>
        <taxon>Fungi incertae sedis</taxon>
        <taxon>Mucoromycota</taxon>
        <taxon>Mucoromycotina</taxon>
        <taxon>Mucoromycetes</taxon>
        <taxon>Mucorales</taxon>
        <taxon>Lichtheimiaceae</taxon>
        <taxon>Lichtheimia</taxon>
    </lineage>
</organism>
<accession>A0A077WP37</accession>
<dbReference type="NCBIfam" id="NF008724">
    <property type="entry name" value="PRK11720.1"/>
    <property type="match status" value="1"/>
</dbReference>
<keyword evidence="7 16" id="KW-0548">Nucleotidyltransferase</keyword>
<comment type="similarity">
    <text evidence="3 16">Belongs to the galactose-1-phosphate uridylyltransferase type 1 family.</text>
</comment>
<dbReference type="InterPro" id="IPR005850">
    <property type="entry name" value="GalP_Utransf_C"/>
</dbReference>
<evidence type="ECO:0000256" key="6">
    <source>
        <dbReference type="ARBA" id="ARBA00022679"/>
    </source>
</evidence>
<evidence type="ECO:0000256" key="11">
    <source>
        <dbReference type="ARBA" id="ARBA00023277"/>
    </source>
</evidence>
<keyword evidence="8 14" id="KW-0479">Metal-binding</keyword>
<comment type="pathway">
    <text evidence="2 16">Carbohydrate metabolism; galactose metabolism.</text>
</comment>
<dbReference type="Gene3D" id="3.30.428.10">
    <property type="entry name" value="HIT-like"/>
    <property type="match status" value="2"/>
</dbReference>
<evidence type="ECO:0000256" key="8">
    <source>
        <dbReference type="ARBA" id="ARBA00022723"/>
    </source>
</evidence>
<dbReference type="GO" id="GO:0033499">
    <property type="term" value="P:galactose catabolic process via UDP-galactose, Leloir pathway"/>
    <property type="evidence" value="ECO:0007669"/>
    <property type="project" value="TreeGrafter"/>
</dbReference>
<evidence type="ECO:0000256" key="2">
    <source>
        <dbReference type="ARBA" id="ARBA00004947"/>
    </source>
</evidence>
<feature type="binding site" evidence="14">
    <location>
        <position position="126"/>
    </location>
    <ligand>
        <name>Zn(2+)</name>
        <dbReference type="ChEBI" id="CHEBI:29105"/>
    </ligand>
</feature>
<evidence type="ECO:0000256" key="15">
    <source>
        <dbReference type="PIRSR" id="PIRSR000808-4"/>
    </source>
</evidence>
<dbReference type="PROSITE" id="PS00117">
    <property type="entry name" value="GAL_P_UDP_TRANSF_I"/>
    <property type="match status" value="1"/>
</dbReference>
<dbReference type="NCBIfam" id="TIGR00209">
    <property type="entry name" value="galT_1"/>
    <property type="match status" value="1"/>
</dbReference>
<dbReference type="GO" id="GO:0008270">
    <property type="term" value="F:zinc ion binding"/>
    <property type="evidence" value="ECO:0007669"/>
    <property type="project" value="InterPro"/>
</dbReference>
<proteinExistence type="inferred from homology"/>
<evidence type="ECO:0000256" key="1">
    <source>
        <dbReference type="ARBA" id="ARBA00001107"/>
    </source>
</evidence>
<keyword evidence="11 16" id="KW-0119">Carbohydrate metabolism</keyword>
<feature type="binding site" evidence="13">
    <location>
        <begin position="327"/>
        <end position="328"/>
    </location>
    <ligand>
        <name>UDP-alpha-D-glucose</name>
        <dbReference type="ChEBI" id="CHEBI:58885"/>
        <note>ligand shared between dimeric partners</note>
    </ligand>
</feature>
<dbReference type="OrthoDB" id="418412at2759"/>
<feature type="domain" description="Galactose-1-phosphate uridyl transferase N-terminal" evidence="17">
    <location>
        <begin position="6"/>
        <end position="189"/>
    </location>
</feature>
<evidence type="ECO:0000256" key="4">
    <source>
        <dbReference type="ARBA" id="ARBA00012384"/>
    </source>
</evidence>
<comment type="cofactor">
    <cofactor evidence="14">
        <name>Zn(2+)</name>
        <dbReference type="ChEBI" id="CHEBI:29105"/>
    </cofactor>
    <text evidence="14">Binds 1 zinc ion per subunit.</text>
</comment>
<feature type="domain" description="Galactose-1-phosphate uridyl transferase C-terminal" evidence="18">
    <location>
        <begin position="196"/>
        <end position="362"/>
    </location>
</feature>
<evidence type="ECO:0000256" key="3">
    <source>
        <dbReference type="ARBA" id="ARBA00010951"/>
    </source>
</evidence>
<feature type="active site" description="Tele-UMP-histidine intermediate" evidence="12">
    <location>
        <position position="179"/>
    </location>
</feature>
<dbReference type="UniPathway" id="UPA00214"/>
<protein>
    <recommendedName>
        <fullName evidence="5 16">Galactose-1-phosphate uridylyltransferase</fullName>
        <ecNumber evidence="4 16">2.7.7.12</ecNumber>
    </recommendedName>
</protein>
<feature type="binding site" evidence="15">
    <location>
        <position position="312"/>
    </location>
    <ligand>
        <name>Fe cation</name>
        <dbReference type="ChEBI" id="CHEBI:24875"/>
    </ligand>
</feature>
<comment type="cofactor">
    <cofactor evidence="15">
        <name>Fe cation</name>
        <dbReference type="ChEBI" id="CHEBI:24875"/>
    </cofactor>
    <text evidence="15">Binds 1 Fe cation per subunit.</text>
</comment>
<keyword evidence="6 16" id="KW-0808">Transferase</keyword>
<keyword evidence="15" id="KW-0408">Iron</keyword>
<feature type="binding site" evidence="15">
    <location>
        <position position="195"/>
    </location>
    <ligand>
        <name>Fe cation</name>
        <dbReference type="ChEBI" id="CHEBI:24875"/>
    </ligand>
</feature>
<feature type="binding site" evidence="13">
    <location>
        <begin position="30"/>
        <end position="33"/>
    </location>
    <ligand>
        <name>UDP-alpha-D-glucose</name>
        <dbReference type="ChEBI" id="CHEBI:58885"/>
        <note>ligand shared between dimeric partners</note>
    </ligand>
</feature>
<evidence type="ECO:0000256" key="9">
    <source>
        <dbReference type="ARBA" id="ARBA00022833"/>
    </source>
</evidence>
<dbReference type="PIRSF" id="PIRSF000808">
    <property type="entry name" value="GalT"/>
    <property type="match status" value="1"/>
</dbReference>
<dbReference type="EC" id="2.7.7.12" evidence="4 16"/>
<dbReference type="InterPro" id="IPR005849">
    <property type="entry name" value="GalP_Utransf_N"/>
</dbReference>
<dbReference type="GO" id="GO:0008108">
    <property type="term" value="F:UDP-glucose:hexose-1-phosphate uridylyltransferase activity"/>
    <property type="evidence" value="ECO:0007669"/>
    <property type="project" value="UniProtKB-EC"/>
</dbReference>
<dbReference type="AlphaFoldDB" id="A0A077WP37"/>
<gene>
    <name evidence="19" type="ORF">LRAMOSA10721</name>
</gene>
<dbReference type="SUPFAM" id="SSF54197">
    <property type="entry name" value="HIT-like"/>
    <property type="match status" value="2"/>
</dbReference>